<dbReference type="GO" id="GO:0008270">
    <property type="term" value="F:zinc ion binding"/>
    <property type="evidence" value="ECO:0007669"/>
    <property type="project" value="UniProtKB-KW"/>
</dbReference>
<evidence type="ECO:0000256" key="5">
    <source>
        <dbReference type="SAM" id="MobiDB-lite"/>
    </source>
</evidence>
<dbReference type="Proteomes" id="UP001237642">
    <property type="component" value="Unassembled WGS sequence"/>
</dbReference>
<dbReference type="SMART" id="SM01175">
    <property type="entry name" value="DUF4206"/>
    <property type="match status" value="1"/>
</dbReference>
<name>A0AAD8M313_9APIA</name>
<evidence type="ECO:0000259" key="6">
    <source>
        <dbReference type="PROSITE" id="PS50195"/>
    </source>
</evidence>
<dbReference type="AlphaFoldDB" id="A0AAD8M313"/>
<evidence type="ECO:0000313" key="8">
    <source>
        <dbReference type="Proteomes" id="UP001237642"/>
    </source>
</evidence>
<dbReference type="Pfam" id="PF13901">
    <property type="entry name" value="RH_dom"/>
    <property type="match status" value="1"/>
</dbReference>
<proteinExistence type="predicted"/>
<feature type="region of interest" description="Disordered" evidence="5">
    <location>
        <begin position="476"/>
        <end position="495"/>
    </location>
</feature>
<dbReference type="InterPro" id="IPR036871">
    <property type="entry name" value="PX_dom_sf"/>
</dbReference>
<organism evidence="7 8">
    <name type="scientific">Heracleum sosnowskyi</name>
    <dbReference type="NCBI Taxonomy" id="360622"/>
    <lineage>
        <taxon>Eukaryota</taxon>
        <taxon>Viridiplantae</taxon>
        <taxon>Streptophyta</taxon>
        <taxon>Embryophyta</taxon>
        <taxon>Tracheophyta</taxon>
        <taxon>Spermatophyta</taxon>
        <taxon>Magnoliopsida</taxon>
        <taxon>eudicotyledons</taxon>
        <taxon>Gunneridae</taxon>
        <taxon>Pentapetalae</taxon>
        <taxon>asterids</taxon>
        <taxon>campanulids</taxon>
        <taxon>Apiales</taxon>
        <taxon>Apiaceae</taxon>
        <taxon>Apioideae</taxon>
        <taxon>apioid superclade</taxon>
        <taxon>Tordylieae</taxon>
        <taxon>Tordyliinae</taxon>
        <taxon>Heracleum</taxon>
    </lineage>
</organism>
<dbReference type="GO" id="GO:0005768">
    <property type="term" value="C:endosome"/>
    <property type="evidence" value="ECO:0007669"/>
    <property type="project" value="UniProtKB-ARBA"/>
</dbReference>
<evidence type="ECO:0000256" key="4">
    <source>
        <dbReference type="ARBA" id="ARBA00022833"/>
    </source>
</evidence>
<dbReference type="PROSITE" id="PS50195">
    <property type="entry name" value="PX"/>
    <property type="match status" value="1"/>
</dbReference>
<dbReference type="PANTHER" id="PTHR12326:SF3">
    <property type="entry name" value="DIFFERENTIALLY EXPRESSED IN FDCP 8 HOMOLOG"/>
    <property type="match status" value="1"/>
</dbReference>
<keyword evidence="8" id="KW-1185">Reference proteome</keyword>
<feature type="compositionally biased region" description="Polar residues" evidence="5">
    <location>
        <begin position="486"/>
        <end position="495"/>
    </location>
</feature>
<dbReference type="GO" id="GO:0016020">
    <property type="term" value="C:membrane"/>
    <property type="evidence" value="ECO:0007669"/>
    <property type="project" value="UniProtKB-ARBA"/>
</dbReference>
<feature type="compositionally biased region" description="Polar residues" evidence="5">
    <location>
        <begin position="575"/>
        <end position="587"/>
    </location>
</feature>
<accession>A0AAD8M313</accession>
<dbReference type="GO" id="GO:0035091">
    <property type="term" value="F:phosphatidylinositol binding"/>
    <property type="evidence" value="ECO:0007669"/>
    <property type="project" value="InterPro"/>
</dbReference>
<comment type="caution">
    <text evidence="7">The sequence shown here is derived from an EMBL/GenBank/DDBJ whole genome shotgun (WGS) entry which is preliminary data.</text>
</comment>
<dbReference type="Gene3D" id="3.30.1520.10">
    <property type="entry name" value="Phox-like domain"/>
    <property type="match status" value="1"/>
</dbReference>
<keyword evidence="2" id="KW-0677">Repeat</keyword>
<dbReference type="EMBL" id="JAUIZM010000011">
    <property type="protein sequence ID" value="KAK1357844.1"/>
    <property type="molecule type" value="Genomic_DNA"/>
</dbReference>
<keyword evidence="4" id="KW-0862">Zinc</keyword>
<evidence type="ECO:0000256" key="1">
    <source>
        <dbReference type="ARBA" id="ARBA00022723"/>
    </source>
</evidence>
<gene>
    <name evidence="7" type="ORF">POM88_051100</name>
</gene>
<feature type="region of interest" description="Disordered" evidence="5">
    <location>
        <begin position="571"/>
        <end position="601"/>
    </location>
</feature>
<dbReference type="InterPro" id="IPR001683">
    <property type="entry name" value="PX_dom"/>
</dbReference>
<evidence type="ECO:0000256" key="3">
    <source>
        <dbReference type="ARBA" id="ARBA00022771"/>
    </source>
</evidence>
<dbReference type="PANTHER" id="PTHR12326">
    <property type="entry name" value="PLECKSTRIN HOMOLOGY DOMAIN CONTAINING PROTEIN"/>
    <property type="match status" value="1"/>
</dbReference>
<dbReference type="CDD" id="cd06093">
    <property type="entry name" value="PX_domain"/>
    <property type="match status" value="1"/>
</dbReference>
<dbReference type="InterPro" id="IPR051366">
    <property type="entry name" value="DEF8"/>
</dbReference>
<dbReference type="SUPFAM" id="SSF64268">
    <property type="entry name" value="PX domain"/>
    <property type="match status" value="1"/>
</dbReference>
<dbReference type="InterPro" id="IPR025258">
    <property type="entry name" value="RH_dom"/>
</dbReference>
<evidence type="ECO:0000256" key="2">
    <source>
        <dbReference type="ARBA" id="ARBA00022737"/>
    </source>
</evidence>
<reference evidence="7" key="2">
    <citation type="submission" date="2023-05" db="EMBL/GenBank/DDBJ databases">
        <authorList>
            <person name="Schelkunov M.I."/>
        </authorList>
    </citation>
    <scope>NUCLEOTIDE SEQUENCE</scope>
    <source>
        <strain evidence="7">Hsosn_3</strain>
        <tissue evidence="7">Leaf</tissue>
    </source>
</reference>
<sequence length="1098" mass="121345">MKNGDCENSSDQIGEFLPWQDQQQFDESFNLSPVSSRYSSCGESEFDRYCSANSAMGTPSMCSSVGPFRDAESEFGSFRSLDGFSLGGSFERKFDDRKVPELSRRIGSSDARNGLGLGQGLARNDGAVNLDDDSTGFMDFGVQSRAGEIPDLSTALDEGLYGEDGGGRVFKWDCAAPGLMRSSDSDCMLQKENAEADQETVSTNGGAILNGDSHCSTSVDRVDSCLENAGIDMGCDMINGGRCSDEGEASSRYEYSEGEDSSFGYGTGDEKQIDSYDNRNIGYPQDKIRKNENALRMNSSVAFGSDDWDDYMHETCANPLTSKAPDDLWVQKQITGGSDSDNLHSAFALSNRLQTTCLPVQQVGVKDILTNGNQVEDGNELMLDIGTCSTDSLSKVGEGGGHNMCSENHKSVGLSQPADLPQNCSERNIYVKEHALLVEDLALKAGLCIGEDKLKGVHLCTSTEEKISVVHSSKSMNYEEREQHSDSPSIDTFSHLHSTPVESSEITVKESFEDQISNSLQAQNIVSRTMKESSAPNHAAPLEVGGHKINEYYDEIVHEMEDILLDSNESHGSRFVQSNRSSQSQISMPLRDGGSTASTSSSENVYALMNRPLRIDKVDVVGARQKNGNVSLSERLVGVKEYTVYKLRVWSGEDTWEVERRYRDFCTLYRRLKTLFADQGWILPSPWSSVDRESRKIFGNASPSVIAERSVLIKDCLQSLINSQFSSSHSGPLYWFLSPPKDDPCFPATGSEMLQSTLRTGDGVEKLSTFGTTISLVVKIWPNKSKKQILEAQHYTCLGCHKHFDDGKTRIRDLVQTLGWGKPRLCEYSGQLFCASCHTNETAVLPARVLHSWDFTPYPVSQMAKYYLDSIHDQPMLCVSAVNPLLFSKVPALQLVTNVRKRIGAMLPYVRCPFRRTIFIGLGSRRYLLESNDFFALRDLIDLSRGVFAALPVMVENVSKKILEHITEQCLVCCDVGVPCNARQACEDPSSLFFPFQEGEVERCRSCKVVFHKPCFKKIATCPCGAHIKLDETKRLESKDNTGGDAYGTLDLLRRQDDSWSSANFLSGLFSKAKLEKLLVHKDHDNVISMGSLPSSSM</sequence>
<evidence type="ECO:0000313" key="7">
    <source>
        <dbReference type="EMBL" id="KAK1357844.1"/>
    </source>
</evidence>
<feature type="domain" description="PX" evidence="6">
    <location>
        <begin position="623"/>
        <end position="744"/>
    </location>
</feature>
<keyword evidence="3" id="KW-0863">Zinc-finger</keyword>
<protein>
    <submittedName>
        <fullName evidence="7">PX domain-containing protein</fullName>
    </submittedName>
</protein>
<keyword evidence="1" id="KW-0479">Metal-binding</keyword>
<reference evidence="7" key="1">
    <citation type="submission" date="2023-02" db="EMBL/GenBank/DDBJ databases">
        <title>Genome of toxic invasive species Heracleum sosnowskyi carries increased number of genes despite the absence of recent whole-genome duplications.</title>
        <authorList>
            <person name="Schelkunov M."/>
            <person name="Shtratnikova V."/>
            <person name="Makarenko M."/>
            <person name="Klepikova A."/>
            <person name="Omelchenko D."/>
            <person name="Novikova G."/>
            <person name="Obukhova E."/>
            <person name="Bogdanov V."/>
            <person name="Penin A."/>
            <person name="Logacheva M."/>
        </authorList>
    </citation>
    <scope>NUCLEOTIDE SEQUENCE</scope>
    <source>
        <strain evidence="7">Hsosn_3</strain>
        <tissue evidence="7">Leaf</tissue>
    </source>
</reference>
<dbReference type="Pfam" id="PF00787">
    <property type="entry name" value="PX"/>
    <property type="match status" value="1"/>
</dbReference>